<dbReference type="Gene3D" id="2.40.10.10">
    <property type="entry name" value="Trypsin-like serine proteases"/>
    <property type="match status" value="2"/>
</dbReference>
<dbReference type="Pfam" id="PF13365">
    <property type="entry name" value="Trypsin_2"/>
    <property type="match status" value="1"/>
</dbReference>
<sequence length="595" mass="61027">MTLTRLLVAGLLAALPVLAPAQSGGPGAPALPKPVTVAQPVAADLRFSVDPRQALGTRERRVSQQVRAAGADFVKVHFADFRLPAGAHVLVASADGKEVHRYDALPEASAANRTFDRSQGEDGVTRFAALSVFGESATVTLVLPAGVAWGASNALRIDQFHAGRMAAAAEAQRTTLSVCGSDERKAPACFASTYPSQVDRTRPVARLLMAGSSLCTGWRVGPDNRLFTNNHCFADQSTLTNTEVWFNYQYTTCGGSTLATVTKVTGGTLLKTDATLDYTLFTINNFANVASFGYLGLEVRDPVLNEAIYIAQHGGGSPKQLAVTSDQDGGGNCKINNANANANGNGTGTDVAYYCDTEGGSSGSPVIAGSSHKALALHHFGGCTNQGVKISKIWPQVATHFNNQVPNGDSGGGTNTPPVASFTSSCTGLTCTFSGAGSSDADGSIVSYAWNFGDGSTGSGLQPARTYAAAGSYTVSLTVTDDKGASASKSASVSVTGTGSGFPKTNLAAAKGTWLSYAYTVPAGVSSVTFTSGGGSGDADLYLRKGAAPTTSSYGCRSWGSTTAETCTLSVAAGDVVYVGLYAYAAFSGVTLSLK</sequence>
<feature type="chain" id="PRO_5047099167" evidence="2">
    <location>
        <begin position="22"/>
        <end position="595"/>
    </location>
</feature>
<dbReference type="Proteomes" id="UP001238603">
    <property type="component" value="Unassembled WGS sequence"/>
</dbReference>
<evidence type="ECO:0000256" key="1">
    <source>
        <dbReference type="ARBA" id="ARBA00001913"/>
    </source>
</evidence>
<dbReference type="CDD" id="cd00146">
    <property type="entry name" value="PKD"/>
    <property type="match status" value="1"/>
</dbReference>
<dbReference type="SUPFAM" id="SSF49299">
    <property type="entry name" value="PKD domain"/>
    <property type="match status" value="1"/>
</dbReference>
<dbReference type="InterPro" id="IPR007280">
    <property type="entry name" value="Peptidase_C_arc/bac"/>
</dbReference>
<dbReference type="InterPro" id="IPR013783">
    <property type="entry name" value="Ig-like_fold"/>
</dbReference>
<feature type="signal peptide" evidence="2">
    <location>
        <begin position="1"/>
        <end position="21"/>
    </location>
</feature>
<dbReference type="InterPro" id="IPR022409">
    <property type="entry name" value="PKD/Chitinase_dom"/>
</dbReference>
<dbReference type="Pfam" id="PF18911">
    <property type="entry name" value="PKD_4"/>
    <property type="match status" value="1"/>
</dbReference>
<dbReference type="InterPro" id="IPR035986">
    <property type="entry name" value="PKD_dom_sf"/>
</dbReference>
<evidence type="ECO:0000256" key="2">
    <source>
        <dbReference type="SAM" id="SignalP"/>
    </source>
</evidence>
<keyword evidence="5" id="KW-1185">Reference proteome</keyword>
<comment type="caution">
    <text evidence="4">The sequence shown here is derived from an EMBL/GenBank/DDBJ whole genome shotgun (WGS) entry which is preliminary data.</text>
</comment>
<dbReference type="InterPro" id="IPR000601">
    <property type="entry name" value="PKD_dom"/>
</dbReference>
<keyword evidence="2" id="KW-0732">Signal</keyword>
<dbReference type="SUPFAM" id="SSF50494">
    <property type="entry name" value="Trypsin-like serine proteases"/>
    <property type="match status" value="1"/>
</dbReference>
<dbReference type="Pfam" id="PF04151">
    <property type="entry name" value="PPC"/>
    <property type="match status" value="1"/>
</dbReference>
<proteinExistence type="predicted"/>
<dbReference type="InterPro" id="IPR009003">
    <property type="entry name" value="Peptidase_S1_PA"/>
</dbReference>
<dbReference type="PANTHER" id="PTHR36234:SF5">
    <property type="entry name" value="LYSYL ENDOPEPTIDASE"/>
    <property type="match status" value="1"/>
</dbReference>
<organism evidence="4 5">
    <name type="scientific">Roseateles subflavus</name>
    <dbReference type="NCBI Taxonomy" id="3053353"/>
    <lineage>
        <taxon>Bacteria</taxon>
        <taxon>Pseudomonadati</taxon>
        <taxon>Pseudomonadota</taxon>
        <taxon>Betaproteobacteria</taxon>
        <taxon>Burkholderiales</taxon>
        <taxon>Sphaerotilaceae</taxon>
        <taxon>Roseateles</taxon>
    </lineage>
</organism>
<dbReference type="PANTHER" id="PTHR36234">
    <property type="entry name" value="LYSYL ENDOPEPTIDASE"/>
    <property type="match status" value="1"/>
</dbReference>
<dbReference type="RefSeq" id="WP_285980684.1">
    <property type="nucleotide sequence ID" value="NZ_JASVDS010000001.1"/>
</dbReference>
<evidence type="ECO:0000313" key="4">
    <source>
        <dbReference type="EMBL" id="MDL5030551.1"/>
    </source>
</evidence>
<comment type="cofactor">
    <cofactor evidence="1">
        <name>Ca(2+)</name>
        <dbReference type="ChEBI" id="CHEBI:29108"/>
    </cofactor>
</comment>
<dbReference type="EMBL" id="JASVDS010000001">
    <property type="protein sequence ID" value="MDL5030551.1"/>
    <property type="molecule type" value="Genomic_DNA"/>
</dbReference>
<evidence type="ECO:0000313" key="5">
    <source>
        <dbReference type="Proteomes" id="UP001238603"/>
    </source>
</evidence>
<reference evidence="4 5" key="1">
    <citation type="submission" date="2023-06" db="EMBL/GenBank/DDBJ databases">
        <title>Pelomonas sp. APW6 16S ribosomal RNA gene genome sequencing and assembly.</title>
        <authorList>
            <person name="Woo H."/>
        </authorList>
    </citation>
    <scope>NUCLEOTIDE SEQUENCE [LARGE SCALE GENOMIC DNA]</scope>
    <source>
        <strain evidence="4 5">APW6</strain>
    </source>
</reference>
<dbReference type="InterPro" id="IPR043504">
    <property type="entry name" value="Peptidase_S1_PA_chymotrypsin"/>
</dbReference>
<dbReference type="SMART" id="SM00089">
    <property type="entry name" value="PKD"/>
    <property type="match status" value="1"/>
</dbReference>
<protein>
    <submittedName>
        <fullName evidence="4">PKD domain-containing protein</fullName>
    </submittedName>
</protein>
<dbReference type="PROSITE" id="PS50093">
    <property type="entry name" value="PKD"/>
    <property type="match status" value="1"/>
</dbReference>
<name>A0ABT7LG55_9BURK</name>
<dbReference type="Gene3D" id="2.60.40.10">
    <property type="entry name" value="Immunoglobulins"/>
    <property type="match status" value="1"/>
</dbReference>
<accession>A0ABT7LG55</accession>
<gene>
    <name evidence="4" type="ORF">QRD43_01420</name>
</gene>
<dbReference type="Gene3D" id="2.60.120.380">
    <property type="match status" value="1"/>
</dbReference>
<feature type="domain" description="PKD" evidence="3">
    <location>
        <begin position="414"/>
        <end position="500"/>
    </location>
</feature>
<evidence type="ECO:0000259" key="3">
    <source>
        <dbReference type="PROSITE" id="PS50093"/>
    </source>
</evidence>